<comment type="caution">
    <text evidence="2">The sequence shown here is derived from an EMBL/GenBank/DDBJ whole genome shotgun (WGS) entry which is preliminary data.</text>
</comment>
<name>A0A1X4JLE3_9LACO</name>
<evidence type="ECO:0000313" key="3">
    <source>
        <dbReference type="Proteomes" id="UP000193588"/>
    </source>
</evidence>
<feature type="transmembrane region" description="Helical" evidence="1">
    <location>
        <begin position="109"/>
        <end position="129"/>
    </location>
</feature>
<dbReference type="EMBL" id="NDXJ01000005">
    <property type="protein sequence ID" value="OSP89604.1"/>
    <property type="molecule type" value="Genomic_DNA"/>
</dbReference>
<feature type="transmembrane region" description="Helical" evidence="1">
    <location>
        <begin position="135"/>
        <end position="156"/>
    </location>
</feature>
<gene>
    <name evidence="2" type="ORF">B9D04_03545</name>
</gene>
<feature type="transmembrane region" description="Helical" evidence="1">
    <location>
        <begin position="50"/>
        <end position="68"/>
    </location>
</feature>
<dbReference type="AlphaFoldDB" id="A0A1X4JLE3"/>
<evidence type="ECO:0000313" key="2">
    <source>
        <dbReference type="EMBL" id="OSP89604.1"/>
    </source>
</evidence>
<evidence type="ECO:0000256" key="1">
    <source>
        <dbReference type="SAM" id="Phobius"/>
    </source>
</evidence>
<organism evidence="2 3">
    <name type="scientific">Weissella cibaria</name>
    <dbReference type="NCBI Taxonomy" id="137591"/>
    <lineage>
        <taxon>Bacteria</taxon>
        <taxon>Bacillati</taxon>
        <taxon>Bacillota</taxon>
        <taxon>Bacilli</taxon>
        <taxon>Lactobacillales</taxon>
        <taxon>Lactobacillaceae</taxon>
        <taxon>Weissella</taxon>
    </lineage>
</organism>
<keyword evidence="1" id="KW-0812">Transmembrane</keyword>
<keyword evidence="1" id="KW-1133">Transmembrane helix</keyword>
<keyword evidence="1" id="KW-0472">Membrane</keyword>
<proteinExistence type="predicted"/>
<dbReference type="Proteomes" id="UP000193588">
    <property type="component" value="Unassembled WGS sequence"/>
</dbReference>
<reference evidence="2 3" key="1">
    <citation type="submission" date="2017-04" db="EMBL/GenBank/DDBJ databases">
        <title>The genome sequence of Weissella cibaria isolated from wild Drosophila.</title>
        <authorList>
            <person name="Ricks N.J."/>
            <person name="Carroll C."/>
            <person name="Walters A."/>
            <person name="Newell P.D."/>
            <person name="Chaston J.M."/>
        </authorList>
    </citation>
    <scope>NUCLEOTIDE SEQUENCE [LARGE SCALE GENOMIC DNA]</scope>
    <source>
        <strain evidence="2 3">DmW_103</strain>
    </source>
</reference>
<accession>A0A1X4JLE3</accession>
<dbReference type="RefSeq" id="WP_085637924.1">
    <property type="nucleotide sequence ID" value="NZ_NDXJ01000005.1"/>
</dbReference>
<feature type="transmembrane region" description="Helical" evidence="1">
    <location>
        <begin position="163"/>
        <end position="180"/>
    </location>
</feature>
<sequence length="241" mass="27451">MSHYLSMEHLKLQHSHINWLMVVANVIAAGFTVIWLLTSPLQNSVRLATFQNNFSTIWIFLTLTVLAIEKIRQERNAGNFFNVRESVIDISKYYHALLLNLYWSFLKGFALYEVAAIAFLTFIFGLSNINFYQGFVLPILFIAIFAAWLLPVLYLLVINLNNVIGIVVVIGILASALSNFPTPWSFAIHNIAYIAGVKPNGLALGHYSNVLIWPTLLTTFVMFALLEGILYLYTRRHKHDK</sequence>
<feature type="transmembrane region" description="Helical" evidence="1">
    <location>
        <begin position="20"/>
        <end position="38"/>
    </location>
</feature>
<protein>
    <submittedName>
        <fullName evidence="2">Uncharacterized protein</fullName>
    </submittedName>
</protein>
<feature type="transmembrane region" description="Helical" evidence="1">
    <location>
        <begin position="211"/>
        <end position="233"/>
    </location>
</feature>